<evidence type="ECO:0000256" key="7">
    <source>
        <dbReference type="SAM" id="MobiDB-lite"/>
    </source>
</evidence>
<dbReference type="KEGG" id="vde:111252059"/>
<dbReference type="PIRSF" id="PIRSF037350">
    <property type="entry name" value="Mtase_ZK1128_prd"/>
    <property type="match status" value="1"/>
</dbReference>
<proteinExistence type="inferred from homology"/>
<dbReference type="Pfam" id="PF05971">
    <property type="entry name" value="Methyltransf_10"/>
    <property type="match status" value="1"/>
</dbReference>
<dbReference type="PROSITE" id="PS00092">
    <property type="entry name" value="N6_MTASE"/>
    <property type="match status" value="1"/>
</dbReference>
<evidence type="ECO:0000256" key="3">
    <source>
        <dbReference type="ARBA" id="ARBA00022679"/>
    </source>
</evidence>
<protein>
    <recommendedName>
        <fullName evidence="5">U6 small nuclear RNA (adenine-(43)-N(6))-methyltransferase</fullName>
        <ecNumber evidence="5">2.1.1.-</ecNumber>
    </recommendedName>
</protein>
<dbReference type="GO" id="GO:0008168">
    <property type="term" value="F:methyltransferase activity"/>
    <property type="evidence" value="ECO:0007669"/>
    <property type="project" value="UniProtKB-UniRule"/>
</dbReference>
<dbReference type="EnsemblMetazoa" id="XM_022809417">
    <property type="protein sequence ID" value="XP_022665152"/>
    <property type="gene ID" value="LOC111252059"/>
</dbReference>
<dbReference type="InterPro" id="IPR017182">
    <property type="entry name" value="METTL16/PsiM"/>
</dbReference>
<dbReference type="GO" id="GO:0070475">
    <property type="term" value="P:rRNA base methylation"/>
    <property type="evidence" value="ECO:0007669"/>
    <property type="project" value="TreeGrafter"/>
</dbReference>
<keyword evidence="3 5" id="KW-0808">Transferase</keyword>
<accession>A0A7M7KDC6</accession>
<dbReference type="InterPro" id="IPR029063">
    <property type="entry name" value="SAM-dependent_MTases_sf"/>
</dbReference>
<keyword evidence="4 6" id="KW-0949">S-adenosyl-L-methionine</keyword>
<dbReference type="EC" id="2.1.1.-" evidence="5"/>
<name>A0A7M7KDC6_VARDE</name>
<dbReference type="InterPro" id="IPR010286">
    <property type="entry name" value="METTL16/RlmF"/>
</dbReference>
<dbReference type="Proteomes" id="UP000594260">
    <property type="component" value="Unplaced"/>
</dbReference>
<feature type="binding site" evidence="6">
    <location>
        <position position="182"/>
    </location>
    <ligand>
        <name>S-adenosyl-L-methionine</name>
        <dbReference type="ChEBI" id="CHEBI:59789"/>
    </ligand>
</feature>
<dbReference type="InParanoid" id="A0A7M7KDC6"/>
<dbReference type="GO" id="GO:0003676">
    <property type="term" value="F:nucleic acid binding"/>
    <property type="evidence" value="ECO:0007669"/>
    <property type="project" value="InterPro"/>
</dbReference>
<dbReference type="AlphaFoldDB" id="A0A7M7KDC6"/>
<reference evidence="8" key="1">
    <citation type="submission" date="2021-01" db="UniProtKB">
        <authorList>
            <consortium name="EnsemblMetazoa"/>
        </authorList>
    </citation>
    <scope>IDENTIFICATION</scope>
</reference>
<dbReference type="GO" id="GO:0005634">
    <property type="term" value="C:nucleus"/>
    <property type="evidence" value="ECO:0007669"/>
    <property type="project" value="TreeGrafter"/>
</dbReference>
<keyword evidence="9" id="KW-1185">Reference proteome</keyword>
<dbReference type="SUPFAM" id="SSF53335">
    <property type="entry name" value="S-adenosyl-L-methionine-dependent methyltransferases"/>
    <property type="match status" value="1"/>
</dbReference>
<dbReference type="OrthoDB" id="514248at2759"/>
<dbReference type="InterPro" id="IPR002052">
    <property type="entry name" value="DNA_methylase_N6_adenine_CS"/>
</dbReference>
<dbReference type="PANTHER" id="PTHR13393">
    <property type="entry name" value="SAM-DEPENDENT METHYLTRANSFERASE"/>
    <property type="match status" value="1"/>
</dbReference>
<dbReference type="RefSeq" id="XP_022665152.1">
    <property type="nucleotide sequence ID" value="XM_022809417.1"/>
</dbReference>
<feature type="binding site" evidence="6">
    <location>
        <position position="155"/>
    </location>
    <ligand>
        <name>S-adenosyl-L-methionine</name>
        <dbReference type="ChEBI" id="CHEBI:59789"/>
    </ligand>
</feature>
<evidence type="ECO:0000256" key="6">
    <source>
        <dbReference type="PIRSR" id="PIRSR037350-1"/>
    </source>
</evidence>
<sequence length="596" mass="68035">MKIERGLHAVQGKTRKLAGFATAPLLYSLVKGAIPTGLPDVAKWFDLRFVLKVLYAQDKMPPKRSSPKKLPARQNLNNFMHHRNVYFNNPPDFSRLALEFEEFRKISTVGLNGKVSVDFSQPATMRILSRCLLKSDFDLDVYIPQGFLAPTVPQRLNYLLWCEDIVSLALGKTHSVRAVDFGTGSSCVLPLLGVRQCSWRFTAVEANLDAFNFAKDNIERNQLKDFISLIKTSEGKIHFDEFLQENDTFDILLCNPPFYKDSWESDAFSKADVQGRPLPKSDCDGTEDEKITTGGEFQFVMSIFEQSLLHKEHIRVVTAMLGKKKDLKQMTKFLQDRNVQYTTTEFCQGKTMRWGLAWSHSEDVKLALTPQMKHVTPKPPMVFDLPKFIPGVKYTTEAVCTRLKELLANVQVKFIPITEGKHNCHLWVLAEKNTLAGQRRRRRERERKSSRNAIVSKVPSELLHEAAKAVKIKSTEMIVCETSHFQRSKRTRSSDEEAVEDNDDDLPSIGSSPMDCKSLENGEAPSKRSFVYRDDISEYFLNCDVRVRRTASGLIIQLQNRDPRQDRDSLCQLQQYLKNNLCSQPKELALTLKMVV</sequence>
<evidence type="ECO:0000256" key="2">
    <source>
        <dbReference type="ARBA" id="ARBA00022603"/>
    </source>
</evidence>
<dbReference type="Gene3D" id="3.40.50.150">
    <property type="entry name" value="Vaccinia Virus protein VP39"/>
    <property type="match status" value="1"/>
</dbReference>
<dbReference type="PANTHER" id="PTHR13393:SF0">
    <property type="entry name" value="RNA N6-ADENOSINE-METHYLTRANSFERASE METTL16"/>
    <property type="match status" value="1"/>
</dbReference>
<dbReference type="GeneID" id="111252059"/>
<organism evidence="8 9">
    <name type="scientific">Varroa destructor</name>
    <name type="common">Honeybee mite</name>
    <dbReference type="NCBI Taxonomy" id="109461"/>
    <lineage>
        <taxon>Eukaryota</taxon>
        <taxon>Metazoa</taxon>
        <taxon>Ecdysozoa</taxon>
        <taxon>Arthropoda</taxon>
        <taxon>Chelicerata</taxon>
        <taxon>Arachnida</taxon>
        <taxon>Acari</taxon>
        <taxon>Parasitiformes</taxon>
        <taxon>Mesostigmata</taxon>
        <taxon>Gamasina</taxon>
        <taxon>Dermanyssoidea</taxon>
        <taxon>Varroidae</taxon>
        <taxon>Varroa</taxon>
    </lineage>
</organism>
<feature type="region of interest" description="Disordered" evidence="7">
    <location>
        <begin position="489"/>
        <end position="522"/>
    </location>
</feature>
<dbReference type="CDD" id="cd02440">
    <property type="entry name" value="AdoMet_MTases"/>
    <property type="match status" value="1"/>
</dbReference>
<feature type="compositionally biased region" description="Acidic residues" evidence="7">
    <location>
        <begin position="496"/>
        <end position="506"/>
    </location>
</feature>
<evidence type="ECO:0000256" key="1">
    <source>
        <dbReference type="ARBA" id="ARBA00005878"/>
    </source>
</evidence>
<evidence type="ECO:0000313" key="9">
    <source>
        <dbReference type="Proteomes" id="UP000594260"/>
    </source>
</evidence>
<feature type="binding site" evidence="6">
    <location>
        <position position="205"/>
    </location>
    <ligand>
        <name>S-adenosyl-L-methionine</name>
        <dbReference type="ChEBI" id="CHEBI:59789"/>
    </ligand>
</feature>
<comment type="similarity">
    <text evidence="1 5">Belongs to the methyltransferase superfamily. METTL16/RlmF family.</text>
</comment>
<dbReference type="OMA" id="HENTFAT"/>
<evidence type="ECO:0000313" key="8">
    <source>
        <dbReference type="EnsemblMetazoa" id="XP_022665152"/>
    </source>
</evidence>
<evidence type="ECO:0000256" key="4">
    <source>
        <dbReference type="ARBA" id="ARBA00022691"/>
    </source>
</evidence>
<keyword evidence="2 5" id="KW-0489">Methyltransferase</keyword>
<feature type="binding site" evidence="6">
    <location>
        <position position="255"/>
    </location>
    <ligand>
        <name>S-adenosyl-L-methionine</name>
        <dbReference type="ChEBI" id="CHEBI:59789"/>
    </ligand>
</feature>
<evidence type="ECO:0000256" key="5">
    <source>
        <dbReference type="PIRNR" id="PIRNR037350"/>
    </source>
</evidence>